<gene>
    <name evidence="1" type="ORF">PCOR1329_LOCUS52965</name>
</gene>
<comment type="caution">
    <text evidence="1">The sequence shown here is derived from an EMBL/GenBank/DDBJ whole genome shotgun (WGS) entry which is preliminary data.</text>
</comment>
<keyword evidence="2" id="KW-1185">Reference proteome</keyword>
<sequence length="123" mass="13208">MFFPLWRQPPVLVLVPISRPPKVCLASASPEVIEAFFCEKMAVVENDAEGQEAAESVLVAAADVFNRTGSYYVRGPGGVAAIQDDLAGLYCAVSRDGARTRAISAARCRSRGPAHCRPDNLML</sequence>
<evidence type="ECO:0000313" key="1">
    <source>
        <dbReference type="EMBL" id="CAK0865455.1"/>
    </source>
</evidence>
<name>A0ABN9UYT4_9DINO</name>
<organism evidence="1 2">
    <name type="scientific">Prorocentrum cordatum</name>
    <dbReference type="NCBI Taxonomy" id="2364126"/>
    <lineage>
        <taxon>Eukaryota</taxon>
        <taxon>Sar</taxon>
        <taxon>Alveolata</taxon>
        <taxon>Dinophyceae</taxon>
        <taxon>Prorocentrales</taxon>
        <taxon>Prorocentraceae</taxon>
        <taxon>Prorocentrum</taxon>
    </lineage>
</organism>
<evidence type="ECO:0000313" key="2">
    <source>
        <dbReference type="Proteomes" id="UP001189429"/>
    </source>
</evidence>
<reference evidence="1" key="1">
    <citation type="submission" date="2023-10" db="EMBL/GenBank/DDBJ databases">
        <authorList>
            <person name="Chen Y."/>
            <person name="Shah S."/>
            <person name="Dougan E. K."/>
            <person name="Thang M."/>
            <person name="Chan C."/>
        </authorList>
    </citation>
    <scope>NUCLEOTIDE SEQUENCE [LARGE SCALE GENOMIC DNA]</scope>
</reference>
<accession>A0ABN9UYT4</accession>
<dbReference type="Proteomes" id="UP001189429">
    <property type="component" value="Unassembled WGS sequence"/>
</dbReference>
<dbReference type="EMBL" id="CAUYUJ010016452">
    <property type="protein sequence ID" value="CAK0865455.1"/>
    <property type="molecule type" value="Genomic_DNA"/>
</dbReference>
<protein>
    <submittedName>
        <fullName evidence="1">Uncharacterized protein</fullName>
    </submittedName>
</protein>
<proteinExistence type="predicted"/>